<gene>
    <name evidence="3" type="ORF">BO71DRAFT_418516</name>
</gene>
<reference evidence="3 4" key="1">
    <citation type="submission" date="2018-02" db="EMBL/GenBank/DDBJ databases">
        <title>The genomes of Aspergillus section Nigri reveals drivers in fungal speciation.</title>
        <authorList>
            <consortium name="DOE Joint Genome Institute"/>
            <person name="Vesth T.C."/>
            <person name="Nybo J."/>
            <person name="Theobald S."/>
            <person name="Brandl J."/>
            <person name="Frisvad J.C."/>
            <person name="Nielsen K.F."/>
            <person name="Lyhne E.K."/>
            <person name="Kogle M.E."/>
            <person name="Kuo A."/>
            <person name="Riley R."/>
            <person name="Clum A."/>
            <person name="Nolan M."/>
            <person name="Lipzen A."/>
            <person name="Salamov A."/>
            <person name="Henrissat B."/>
            <person name="Wiebenga A."/>
            <person name="De vries R.P."/>
            <person name="Grigoriev I.V."/>
            <person name="Mortensen U.H."/>
            <person name="Andersen M.R."/>
            <person name="Baker S.E."/>
        </authorList>
    </citation>
    <scope>NUCLEOTIDE SEQUENCE [LARGE SCALE GENOMIC DNA]</scope>
    <source>
        <strain evidence="3 4">CBS 707.79</strain>
    </source>
</reference>
<feature type="compositionally biased region" description="Low complexity" evidence="1">
    <location>
        <begin position="238"/>
        <end position="260"/>
    </location>
</feature>
<dbReference type="Gene3D" id="3.40.50.1820">
    <property type="entry name" value="alpha/beta hydrolase"/>
    <property type="match status" value="1"/>
</dbReference>
<keyword evidence="4" id="KW-1185">Reference proteome</keyword>
<dbReference type="SUPFAM" id="SSF53474">
    <property type="entry name" value="alpha/beta-Hydrolases"/>
    <property type="match status" value="1"/>
</dbReference>
<dbReference type="Proteomes" id="UP000247810">
    <property type="component" value="Unassembled WGS sequence"/>
</dbReference>
<dbReference type="Pfam" id="PF12697">
    <property type="entry name" value="Abhydrolase_6"/>
    <property type="match status" value="1"/>
</dbReference>
<name>A0A319DDS7_9EURO</name>
<evidence type="ECO:0000256" key="1">
    <source>
        <dbReference type="SAM" id="MobiDB-lite"/>
    </source>
</evidence>
<dbReference type="OrthoDB" id="94039at2759"/>
<evidence type="ECO:0000313" key="4">
    <source>
        <dbReference type="Proteomes" id="UP000247810"/>
    </source>
</evidence>
<feature type="domain" description="AB hydrolase-1" evidence="2">
    <location>
        <begin position="60"/>
        <end position="301"/>
    </location>
</feature>
<organism evidence="3 4">
    <name type="scientific">Aspergillus ellipticus CBS 707.79</name>
    <dbReference type="NCBI Taxonomy" id="1448320"/>
    <lineage>
        <taxon>Eukaryota</taxon>
        <taxon>Fungi</taxon>
        <taxon>Dikarya</taxon>
        <taxon>Ascomycota</taxon>
        <taxon>Pezizomycotina</taxon>
        <taxon>Eurotiomycetes</taxon>
        <taxon>Eurotiomycetidae</taxon>
        <taxon>Eurotiales</taxon>
        <taxon>Aspergillaceae</taxon>
        <taxon>Aspergillus</taxon>
        <taxon>Aspergillus subgen. Circumdati</taxon>
    </lineage>
</organism>
<dbReference type="InterPro" id="IPR000073">
    <property type="entry name" value="AB_hydrolase_1"/>
</dbReference>
<evidence type="ECO:0000313" key="3">
    <source>
        <dbReference type="EMBL" id="PYH95570.1"/>
    </source>
</evidence>
<proteinExistence type="predicted"/>
<dbReference type="STRING" id="1448320.A0A319DDS7"/>
<protein>
    <submittedName>
        <fullName evidence="3">Putative toxin biosynthesis protein</fullName>
    </submittedName>
</protein>
<dbReference type="InterPro" id="IPR029058">
    <property type="entry name" value="AB_hydrolase_fold"/>
</dbReference>
<sequence length="408" mass="45553">MAPPFPFKIIEHTIPAQHIREHPHGINGRQEAILQLAIKQYVPLDRPDPIPNNAVTIIGAHGTGIPKEVYEPLWEDLHAQLKKQAIPIRGIWIADVSNQGASGVLNEYIQGDNTHWFDHSRDLLHMTNHFRDEMPRPIIGIAHSMGCAQLIHLTTMHPRLLSTLILYEPVILDIPKAAKATPNRAPNPSLPAILRPDLWATRAKAEAYFARALRKWDPRARDRYIRYGLRSLPTRLYPETTDTSTPTPTPTTATDTNSTETTLATTKHHEAWSFSIPNLEPQSAGLGHLLLPDWDREVERPVMFSRPECLAAMRELPFVRPSVLWVFAERSYLSGVAAQERKMEVTGTGVGGSGGAKEGRVKKMVLEKGGHMLVVEEVGWKSDGEMVRSSEVGVAVMRMGRGVERGKL</sequence>
<dbReference type="AlphaFoldDB" id="A0A319DDS7"/>
<dbReference type="VEuPathDB" id="FungiDB:BO71DRAFT_418516"/>
<feature type="region of interest" description="Disordered" evidence="1">
    <location>
        <begin position="236"/>
        <end position="260"/>
    </location>
</feature>
<dbReference type="EMBL" id="KZ825851">
    <property type="protein sequence ID" value="PYH95570.1"/>
    <property type="molecule type" value="Genomic_DNA"/>
</dbReference>
<evidence type="ECO:0000259" key="2">
    <source>
        <dbReference type="Pfam" id="PF12697"/>
    </source>
</evidence>
<accession>A0A319DDS7</accession>